<sequence>MNTIAESKTTPLIVQVTYKDDSIIRGQVLVGDDFNNIGKVDYWSTSSFNISSNNTDIPKHYNNDNGTLYKIAKERGWGPYLFDIVKRLERSEKKGEFESDLNKSKVVIDLWLKESKLC</sequence>
<evidence type="ECO:0000313" key="1">
    <source>
        <dbReference type="EMBL" id="CAB4151473.1"/>
    </source>
</evidence>
<gene>
    <name evidence="1" type="ORF">UFOVP600_18</name>
</gene>
<name>A0A6J5N2G1_9CAUD</name>
<protein>
    <submittedName>
        <fullName evidence="1">Uncharacterized protein</fullName>
    </submittedName>
</protein>
<reference evidence="1" key="1">
    <citation type="submission" date="2020-04" db="EMBL/GenBank/DDBJ databases">
        <authorList>
            <person name="Chiriac C."/>
            <person name="Salcher M."/>
            <person name="Ghai R."/>
            <person name="Kavagutti S V."/>
        </authorList>
    </citation>
    <scope>NUCLEOTIDE SEQUENCE</scope>
</reference>
<organism evidence="1">
    <name type="scientific">uncultured Caudovirales phage</name>
    <dbReference type="NCBI Taxonomy" id="2100421"/>
    <lineage>
        <taxon>Viruses</taxon>
        <taxon>Duplodnaviria</taxon>
        <taxon>Heunggongvirae</taxon>
        <taxon>Uroviricota</taxon>
        <taxon>Caudoviricetes</taxon>
        <taxon>Peduoviridae</taxon>
        <taxon>Maltschvirus</taxon>
        <taxon>Maltschvirus maltsch</taxon>
    </lineage>
</organism>
<dbReference type="EMBL" id="LR796560">
    <property type="protein sequence ID" value="CAB4151473.1"/>
    <property type="molecule type" value="Genomic_DNA"/>
</dbReference>
<proteinExistence type="predicted"/>
<accession>A0A6J5N2G1</accession>